<evidence type="ECO:0000259" key="6">
    <source>
        <dbReference type="PROSITE" id="PS50262"/>
    </source>
</evidence>
<feature type="domain" description="G-protein coupled receptors family 1 profile" evidence="6">
    <location>
        <begin position="111"/>
        <end position="277"/>
    </location>
</feature>
<feature type="transmembrane region" description="Helical" evidence="5">
    <location>
        <begin position="256"/>
        <end position="277"/>
    </location>
</feature>
<dbReference type="Proteomes" id="UP000694421">
    <property type="component" value="Unplaced"/>
</dbReference>
<reference evidence="7" key="2">
    <citation type="submission" date="2025-09" db="UniProtKB">
        <authorList>
            <consortium name="Ensembl"/>
        </authorList>
    </citation>
    <scope>IDENTIFICATION</scope>
</reference>
<proteinExistence type="predicted"/>
<dbReference type="GO" id="GO:0005549">
    <property type="term" value="F:odorant binding"/>
    <property type="evidence" value="ECO:0007669"/>
    <property type="project" value="TreeGrafter"/>
</dbReference>
<accession>A0A8D0KCQ2</accession>
<dbReference type="PROSITE" id="PS50262">
    <property type="entry name" value="G_PROTEIN_RECEP_F1_2"/>
    <property type="match status" value="1"/>
</dbReference>
<keyword evidence="4 5" id="KW-0472">Membrane</keyword>
<dbReference type="GeneTree" id="ENSGT00990000205179"/>
<feature type="transmembrane region" description="Helical" evidence="5">
    <location>
        <begin position="188"/>
        <end position="208"/>
    </location>
</feature>
<dbReference type="PANTHER" id="PTHR26451:SF980">
    <property type="entry name" value="GENE 7582-RELATED"/>
    <property type="match status" value="1"/>
</dbReference>
<evidence type="ECO:0000256" key="4">
    <source>
        <dbReference type="ARBA" id="ARBA00023136"/>
    </source>
</evidence>
<dbReference type="Ensembl" id="ENSSMRT00000024666.1">
    <property type="protein sequence ID" value="ENSSMRP00000021042.1"/>
    <property type="gene ID" value="ENSSMRG00000016381.1"/>
</dbReference>
<keyword evidence="8" id="KW-1185">Reference proteome</keyword>
<evidence type="ECO:0000256" key="3">
    <source>
        <dbReference type="ARBA" id="ARBA00022989"/>
    </source>
</evidence>
<reference evidence="7" key="1">
    <citation type="submission" date="2025-08" db="UniProtKB">
        <authorList>
            <consortium name="Ensembl"/>
        </authorList>
    </citation>
    <scope>IDENTIFICATION</scope>
</reference>
<dbReference type="Gene3D" id="1.20.1070.10">
    <property type="entry name" value="Rhodopsin 7-helix transmembrane proteins"/>
    <property type="match status" value="1"/>
</dbReference>
<protein>
    <recommendedName>
        <fullName evidence="6">G-protein coupled receptors family 1 profile domain-containing protein</fullName>
    </recommendedName>
</protein>
<dbReference type="InterPro" id="IPR052921">
    <property type="entry name" value="GPCR1_Superfamily_Member"/>
</dbReference>
<feature type="transmembrane region" description="Helical" evidence="5">
    <location>
        <begin position="229"/>
        <end position="250"/>
    </location>
</feature>
<dbReference type="AlphaFoldDB" id="A0A8D0KCQ2"/>
<dbReference type="GO" id="GO:0004984">
    <property type="term" value="F:olfactory receptor activity"/>
    <property type="evidence" value="ECO:0007669"/>
    <property type="project" value="TreeGrafter"/>
</dbReference>
<sequence length="318" mass="35982">PSSNSPPYAVSDWLQSQQLFVIATLVRIKGCLYLANFIFITAVTILIVKTMRKKPTMKKEIRYFLLCHHLLCSSLYCCFGMVSNMIQMFHVKQVWIWITFGVQAAVGKTVLVTLALMAMNTCLAICWPLRYPAFLHAVKLRVIICVWIGTILISVCLIIAESAYSDPEEVSEVELSCPALLSSNFAKITGIALILLLSAIITTAYFFLYREGKHRGHFNSSNKKARKTIIFHGLQISFYIIPSLIIRAIGKDAKYTAVKFAAFVFFIFAQSFSPVVYGLRNKELQEEICMRPRRKLSSNDLGNLQLQKLQLTQSSENQ</sequence>
<evidence type="ECO:0000313" key="7">
    <source>
        <dbReference type="Ensembl" id="ENSSMRP00000021042.1"/>
    </source>
</evidence>
<dbReference type="OMA" id="VSYSLIY"/>
<organism evidence="7 8">
    <name type="scientific">Salvator merianae</name>
    <name type="common">Argentine black and white tegu</name>
    <name type="synonym">Tupinambis merianae</name>
    <dbReference type="NCBI Taxonomy" id="96440"/>
    <lineage>
        <taxon>Eukaryota</taxon>
        <taxon>Metazoa</taxon>
        <taxon>Chordata</taxon>
        <taxon>Craniata</taxon>
        <taxon>Vertebrata</taxon>
        <taxon>Euteleostomi</taxon>
        <taxon>Lepidosauria</taxon>
        <taxon>Squamata</taxon>
        <taxon>Bifurcata</taxon>
        <taxon>Unidentata</taxon>
        <taxon>Episquamata</taxon>
        <taxon>Laterata</taxon>
        <taxon>Teiioidea</taxon>
        <taxon>Teiidae</taxon>
        <taxon>Salvator</taxon>
    </lineage>
</organism>
<evidence type="ECO:0000313" key="8">
    <source>
        <dbReference type="Proteomes" id="UP000694421"/>
    </source>
</evidence>
<evidence type="ECO:0000256" key="1">
    <source>
        <dbReference type="ARBA" id="ARBA00004370"/>
    </source>
</evidence>
<dbReference type="PANTHER" id="PTHR26451">
    <property type="entry name" value="G_PROTEIN_RECEP_F1_2 DOMAIN-CONTAINING PROTEIN"/>
    <property type="match status" value="1"/>
</dbReference>
<dbReference type="InterPro" id="IPR017452">
    <property type="entry name" value="GPCR_Rhodpsn_7TM"/>
</dbReference>
<name>A0A8D0KCQ2_SALMN</name>
<comment type="subcellular location">
    <subcellularLocation>
        <location evidence="1">Membrane</location>
    </subcellularLocation>
</comment>
<feature type="transmembrane region" description="Helical" evidence="5">
    <location>
        <begin position="140"/>
        <end position="160"/>
    </location>
</feature>
<feature type="transmembrane region" description="Helical" evidence="5">
    <location>
        <begin position="94"/>
        <end position="119"/>
    </location>
</feature>
<dbReference type="SUPFAM" id="SSF81321">
    <property type="entry name" value="Family A G protein-coupled receptor-like"/>
    <property type="match status" value="1"/>
</dbReference>
<keyword evidence="2 5" id="KW-0812">Transmembrane</keyword>
<evidence type="ECO:0000256" key="2">
    <source>
        <dbReference type="ARBA" id="ARBA00022692"/>
    </source>
</evidence>
<feature type="transmembrane region" description="Helical" evidence="5">
    <location>
        <begin position="60"/>
        <end position="82"/>
    </location>
</feature>
<evidence type="ECO:0000256" key="5">
    <source>
        <dbReference type="SAM" id="Phobius"/>
    </source>
</evidence>
<dbReference type="GO" id="GO:0016020">
    <property type="term" value="C:membrane"/>
    <property type="evidence" value="ECO:0007669"/>
    <property type="project" value="UniProtKB-SubCell"/>
</dbReference>
<keyword evidence="3 5" id="KW-1133">Transmembrane helix</keyword>
<feature type="transmembrane region" description="Helical" evidence="5">
    <location>
        <begin position="20"/>
        <end position="48"/>
    </location>
</feature>